<dbReference type="EC" id="2.7.1.6" evidence="7"/>
<dbReference type="Pfam" id="PF10509">
    <property type="entry name" value="GalKase_gal_bdg"/>
    <property type="match status" value="1"/>
</dbReference>
<dbReference type="SUPFAM" id="SSF54211">
    <property type="entry name" value="Ribosomal protein S5 domain 2-like"/>
    <property type="match status" value="1"/>
</dbReference>
<evidence type="ECO:0000256" key="1">
    <source>
        <dbReference type="ARBA" id="ARBA00006566"/>
    </source>
</evidence>
<dbReference type="PRINTS" id="PR00473">
    <property type="entry name" value="GALCTOKINASE"/>
</dbReference>
<organism evidence="11 12">
    <name type="scientific">Parasphingorhabdus litoris</name>
    <dbReference type="NCBI Taxonomy" id="394733"/>
    <lineage>
        <taxon>Bacteria</taxon>
        <taxon>Pseudomonadati</taxon>
        <taxon>Pseudomonadota</taxon>
        <taxon>Alphaproteobacteria</taxon>
        <taxon>Sphingomonadales</taxon>
        <taxon>Sphingomonadaceae</taxon>
        <taxon>Parasphingorhabdus</taxon>
    </lineage>
</organism>
<keyword evidence="12" id="KW-1185">Reference proteome</keyword>
<keyword evidence="6" id="KW-0299">Galactose metabolism</keyword>
<keyword evidence="2" id="KW-0808">Transferase</keyword>
<dbReference type="InterPro" id="IPR006206">
    <property type="entry name" value="Mevalonate/galactokinase"/>
</dbReference>
<dbReference type="Pfam" id="PF08544">
    <property type="entry name" value="GHMP_kinases_C"/>
    <property type="match status" value="1"/>
</dbReference>
<accession>A0ABP3KPK1</accession>
<protein>
    <recommendedName>
        <fullName evidence="7">Galactokinase</fullName>
        <ecNumber evidence="7">2.7.1.6</ecNumber>
    </recommendedName>
</protein>
<dbReference type="Gene3D" id="3.30.70.890">
    <property type="entry name" value="GHMP kinase, C-terminal domain"/>
    <property type="match status" value="1"/>
</dbReference>
<keyword evidence="3" id="KW-0547">Nucleotide-binding</keyword>
<dbReference type="SUPFAM" id="SSF55060">
    <property type="entry name" value="GHMP Kinase, C-terminal domain"/>
    <property type="match status" value="1"/>
</dbReference>
<feature type="domain" description="Galactokinase N-terminal" evidence="10">
    <location>
        <begin position="15"/>
        <end position="64"/>
    </location>
</feature>
<dbReference type="Pfam" id="PF00288">
    <property type="entry name" value="GHMP_kinases_N"/>
    <property type="match status" value="1"/>
</dbReference>
<comment type="similarity">
    <text evidence="1">Belongs to the GHMP kinase family. GalK subfamily.</text>
</comment>
<comment type="caution">
    <text evidence="11">The sequence shown here is derived from an EMBL/GenBank/DDBJ whole genome shotgun (WGS) entry which is preliminary data.</text>
</comment>
<dbReference type="NCBIfam" id="TIGR00131">
    <property type="entry name" value="gal_kin"/>
    <property type="match status" value="1"/>
</dbReference>
<gene>
    <name evidence="11" type="primary">galK</name>
    <name evidence="11" type="ORF">GCM10009096_28920</name>
</gene>
<dbReference type="PANTHER" id="PTHR10457:SF7">
    <property type="entry name" value="GALACTOKINASE-RELATED"/>
    <property type="match status" value="1"/>
</dbReference>
<dbReference type="RefSeq" id="WP_229955265.1">
    <property type="nucleotide sequence ID" value="NZ_BAAAEM010000003.1"/>
</dbReference>
<keyword evidence="6" id="KW-0119">Carbohydrate metabolism</keyword>
<evidence type="ECO:0000313" key="12">
    <source>
        <dbReference type="Proteomes" id="UP001500713"/>
    </source>
</evidence>
<evidence type="ECO:0000256" key="5">
    <source>
        <dbReference type="ARBA" id="ARBA00022840"/>
    </source>
</evidence>
<keyword evidence="4" id="KW-0418">Kinase</keyword>
<evidence type="ECO:0000256" key="6">
    <source>
        <dbReference type="ARBA" id="ARBA00023144"/>
    </source>
</evidence>
<evidence type="ECO:0000259" key="10">
    <source>
        <dbReference type="Pfam" id="PF10509"/>
    </source>
</evidence>
<dbReference type="Proteomes" id="UP001500713">
    <property type="component" value="Unassembled WGS sequence"/>
</dbReference>
<dbReference type="InterPro" id="IPR000705">
    <property type="entry name" value="Galactokinase"/>
</dbReference>
<dbReference type="InterPro" id="IPR014721">
    <property type="entry name" value="Ribsml_uS5_D2-typ_fold_subgr"/>
</dbReference>
<dbReference type="PROSITE" id="PS00627">
    <property type="entry name" value="GHMP_KINASES_ATP"/>
    <property type="match status" value="1"/>
</dbReference>
<evidence type="ECO:0000256" key="2">
    <source>
        <dbReference type="ARBA" id="ARBA00022679"/>
    </source>
</evidence>
<dbReference type="NCBIfam" id="NF003472">
    <property type="entry name" value="PRK05101.1"/>
    <property type="match status" value="1"/>
</dbReference>
<dbReference type="InterPro" id="IPR036554">
    <property type="entry name" value="GHMP_kinase_C_sf"/>
</dbReference>
<dbReference type="PIRSF" id="PIRSF000530">
    <property type="entry name" value="Galactokinase"/>
    <property type="match status" value="1"/>
</dbReference>
<feature type="domain" description="GHMP kinase N-terminal" evidence="8">
    <location>
        <begin position="99"/>
        <end position="185"/>
    </location>
</feature>
<reference evidence="12" key="1">
    <citation type="journal article" date="2019" name="Int. J. Syst. Evol. Microbiol.">
        <title>The Global Catalogue of Microorganisms (GCM) 10K type strain sequencing project: providing services to taxonomists for standard genome sequencing and annotation.</title>
        <authorList>
            <consortium name="The Broad Institute Genomics Platform"/>
            <consortium name="The Broad Institute Genome Sequencing Center for Infectious Disease"/>
            <person name="Wu L."/>
            <person name="Ma J."/>
        </authorList>
    </citation>
    <scope>NUCLEOTIDE SEQUENCE [LARGE SCALE GENOMIC DNA]</scope>
    <source>
        <strain evidence="12">JCM 14162</strain>
    </source>
</reference>
<evidence type="ECO:0000256" key="4">
    <source>
        <dbReference type="ARBA" id="ARBA00022777"/>
    </source>
</evidence>
<proteinExistence type="inferred from homology"/>
<evidence type="ECO:0000256" key="7">
    <source>
        <dbReference type="NCBIfam" id="TIGR00131"/>
    </source>
</evidence>
<dbReference type="InterPro" id="IPR013750">
    <property type="entry name" value="GHMP_kinase_C_dom"/>
</dbReference>
<evidence type="ECO:0000313" key="11">
    <source>
        <dbReference type="EMBL" id="GAA0484530.1"/>
    </source>
</evidence>
<evidence type="ECO:0000256" key="3">
    <source>
        <dbReference type="ARBA" id="ARBA00022741"/>
    </source>
</evidence>
<evidence type="ECO:0000259" key="9">
    <source>
        <dbReference type="Pfam" id="PF08544"/>
    </source>
</evidence>
<feature type="domain" description="GHMP kinase C-terminal" evidence="9">
    <location>
        <begin position="284"/>
        <end position="359"/>
    </location>
</feature>
<dbReference type="InterPro" id="IPR019741">
    <property type="entry name" value="Galactokinase_CS"/>
</dbReference>
<keyword evidence="5" id="KW-0067">ATP-binding</keyword>
<dbReference type="InterPro" id="IPR020568">
    <property type="entry name" value="Ribosomal_Su5_D2-typ_SF"/>
</dbReference>
<dbReference type="PRINTS" id="PR00959">
    <property type="entry name" value="MEVGALKINASE"/>
</dbReference>
<dbReference type="InterPro" id="IPR006204">
    <property type="entry name" value="GHMP_kinase_N_dom"/>
</dbReference>
<dbReference type="PANTHER" id="PTHR10457">
    <property type="entry name" value="MEVALONATE KINASE/GALACTOKINASE"/>
    <property type="match status" value="1"/>
</dbReference>
<dbReference type="EMBL" id="BAAAEM010000003">
    <property type="protein sequence ID" value="GAA0484530.1"/>
    <property type="molecule type" value="Genomic_DNA"/>
</dbReference>
<name>A0ABP3KPK1_9SPHN</name>
<dbReference type="Gene3D" id="3.30.230.10">
    <property type="match status" value="1"/>
</dbReference>
<dbReference type="PROSITE" id="PS00106">
    <property type="entry name" value="GALACTOKINASE"/>
    <property type="match status" value="1"/>
</dbReference>
<evidence type="ECO:0000259" key="8">
    <source>
        <dbReference type="Pfam" id="PF00288"/>
    </source>
</evidence>
<sequence>MIAERRALLQERVTQAFIDDYGTEPALLVAAPGRVNLIGEHTDYNDGFVLPCAIDYETMVAIGPGSGSQVDVIACDFDSDRDSFDLHAVFAKQAEEWKNHVRGIAASLTDKGVTLNGANIAVAGNVPQGAGLSSSASLGVALAKAFTELNQVGALNETELALTAQHSENHYVGCACGIMDQLVSARAERGAALQIDCRSLTTKAVPIAEDLAIMVIHSGVQRGLVDSAYNERRVQCEAAAAHYGVAALRDVTIAQLEVEKSGLDDLSYRRARHVVTENTRTLAAAEALKAGDLAMLAKLMTESHASMRDDFEITVPSIDRLVEIGAELLGETGGIRMTGGGFGGCVVAIAPKSQVAALEVWVNEHYQTPDGGQARFILCAPSSGVSVLSDGAAH</sequence>
<dbReference type="InterPro" id="IPR006203">
    <property type="entry name" value="GHMP_knse_ATP-bd_CS"/>
</dbReference>
<dbReference type="InterPro" id="IPR019539">
    <property type="entry name" value="GalKase_N"/>
</dbReference>